<protein>
    <submittedName>
        <fullName evidence="2">Uncharacterized protein</fullName>
    </submittedName>
</protein>
<organism evidence="2 3">
    <name type="scientific">Spirosoma sordidisoli</name>
    <dbReference type="NCBI Taxonomy" id="2502893"/>
    <lineage>
        <taxon>Bacteria</taxon>
        <taxon>Pseudomonadati</taxon>
        <taxon>Bacteroidota</taxon>
        <taxon>Cytophagia</taxon>
        <taxon>Cytophagales</taxon>
        <taxon>Cytophagaceae</taxon>
        <taxon>Spirosoma</taxon>
    </lineage>
</organism>
<keyword evidence="3" id="KW-1185">Reference proteome</keyword>
<accession>A0A4Q2US12</accession>
<proteinExistence type="predicted"/>
<name>A0A4Q2US12_9BACT</name>
<reference evidence="2 3" key="1">
    <citation type="submission" date="2019-01" db="EMBL/GenBank/DDBJ databases">
        <title>Spirosoma flava sp. nov., a propanil-degrading bacterium isolated from herbicide-contaminated soil.</title>
        <authorList>
            <person name="Zhang L."/>
            <person name="Jiang J.-D."/>
        </authorList>
    </citation>
    <scope>NUCLEOTIDE SEQUENCE [LARGE SCALE GENOMIC DNA]</scope>
    <source>
        <strain evidence="2 3">TY50</strain>
    </source>
</reference>
<dbReference type="AlphaFoldDB" id="A0A4Q2US12"/>
<dbReference type="RefSeq" id="WP_129601830.1">
    <property type="nucleotide sequence ID" value="NZ_SBLB01000003.1"/>
</dbReference>
<evidence type="ECO:0000313" key="2">
    <source>
        <dbReference type="EMBL" id="RYC69619.1"/>
    </source>
</evidence>
<sequence length="1114" mass="118347">MATFSTSTPLTTYWTPPTVAKGWDKAMLGLTGYKEDGTQNTFGKIGSWIPGFNLAQNAAAQNTARNAGLTDVANTIADDFDNRLGKLKTVGGVALGVAGGVTGNPALIQRGLSMSASGVTGLAADPGQTPMAGQSYLQAFAGGGVYGPGKGATMAADRTAVARPMLAGQTTGGLGKAVNSVTKPADEFTQMSQEMVARDGTDYVRNWVRQSAAMGRAGLRPGDAVYAGLLNTPTVMNTNAAYNSVSAGNDSGGQYDPMTKEAILRPNADPLVIQSAATHEVTHQWQDMMGDRSLSGPGQRSVTNPAWAASESLIRQSVAGSSKASKDPYLTQPIEVHSRIMEMRQAADLKPGQVVTPELYQKVKRSAEQYAPNAVGGLNRVLDEKQIIDLMNKTVSNDQPQTDPTLFAAAEGGVYQPPGGTRLPTRDELIRMGVSPQQADQYLAARINQSASPPAHRSATRPSSTPPPATTSAPPRRTNPMPLMDLPDNVARTDTDQTATSRPVSLFKRPNEGYQTPQTFSKGEPERLYQKNAQKGTDYVRNWIRQSAAMGRAGLRPEDAVAASRIANPVIVKSKEEFDRIYEGNTADVGAFYQSKVDSSFIPSTQGFAADTHAAHEATHQWQRAMGDQTITRLGAGQAITPGWAASEALIRQAVHSSSKASKDDYLTKPVEVHARIMQLRRAGNLKPGQVVTPSLYRQLVNKVVPRLNEELNQVLDEKQIIDLMNKTVSNDMPQDQTTFAAYKGGALPGIGGPVAGQVRQYSPGSRQEDQLIVDQTTGQVNGLMRAGELIFDQKAKQTIDRLIDGGTAAELGNFIKKERATHPDQTQAFWEGGVSEDPAYWTRMLNPISPINMAKPIVPQRPSTPFTPTIKPIDQAQKAIGSLSTQATGSAGASAPSAKMGVGDWASIGMDALGAIGSAIGANRKLPTQTVTPAWQSYLNEVSARADQGLLPSERAAAERAIGSGYDRQVQSIADVVGGGGSGAAVLSALGTAGRNTLDAGLNLELAAADRRRQNLGVYGQAVGQQMAQDNQNYSLAYNNAVNSRDAFTKSMVANLQQIGNRFSYNQTYGPGSAFQTLQAEMAKMGQGYQQSANAPFAGFSAPIGINTSFGKK</sequence>
<evidence type="ECO:0000256" key="1">
    <source>
        <dbReference type="SAM" id="MobiDB-lite"/>
    </source>
</evidence>
<gene>
    <name evidence="2" type="ORF">EQG79_13530</name>
</gene>
<evidence type="ECO:0000313" key="3">
    <source>
        <dbReference type="Proteomes" id="UP000290407"/>
    </source>
</evidence>
<dbReference type="Proteomes" id="UP000290407">
    <property type="component" value="Unassembled WGS sequence"/>
</dbReference>
<dbReference type="EMBL" id="SBLB01000003">
    <property type="protein sequence ID" value="RYC69619.1"/>
    <property type="molecule type" value="Genomic_DNA"/>
</dbReference>
<feature type="region of interest" description="Disordered" evidence="1">
    <location>
        <begin position="449"/>
        <end position="500"/>
    </location>
</feature>
<comment type="caution">
    <text evidence="2">The sequence shown here is derived from an EMBL/GenBank/DDBJ whole genome shotgun (WGS) entry which is preliminary data.</text>
</comment>